<dbReference type="Proteomes" id="UP000070138">
    <property type="component" value="Unassembled WGS sequence"/>
</dbReference>
<protein>
    <recommendedName>
        <fullName evidence="3">Type II toxin-antitoxin system RelE/ParE family toxin</fullName>
    </recommendedName>
</protein>
<evidence type="ECO:0000313" key="2">
    <source>
        <dbReference type="Proteomes" id="UP000070138"/>
    </source>
</evidence>
<dbReference type="Gene3D" id="3.30.2310.20">
    <property type="entry name" value="RelE-like"/>
    <property type="match status" value="1"/>
</dbReference>
<dbReference type="EMBL" id="JRWG01000002">
    <property type="protein sequence ID" value="KXO00493.1"/>
    <property type="molecule type" value="Genomic_DNA"/>
</dbReference>
<reference evidence="1 2" key="2">
    <citation type="journal article" date="2016" name="Int. J. Syst. Evol. Microbiol.">
        <title>Vitellibacter aquimaris sp. nov., a marine bacterium isolated from seawater.</title>
        <authorList>
            <person name="Thevarajoo S."/>
            <person name="Selvaratnam C."/>
            <person name="Goh K.M."/>
            <person name="Hong K.W."/>
            <person name="Chan X.Y."/>
            <person name="Chan K.G."/>
            <person name="Chong C.S."/>
        </authorList>
    </citation>
    <scope>NUCLEOTIDE SEQUENCE [LARGE SCALE GENOMIC DNA]</scope>
    <source>
        <strain evidence="1 2">D-24</strain>
    </source>
</reference>
<evidence type="ECO:0000313" key="1">
    <source>
        <dbReference type="EMBL" id="KXO00493.1"/>
    </source>
</evidence>
<sequence length="102" mass="12401">MEIVWSKLALITYKEIFENLQFRWTKKEMRKFRDLTQSLLQKIATQQITCPVVNEKLSIRKAVVHKNVSFYYREDISVQKIYIITFFNNRMNPKTLNKLLRE</sequence>
<dbReference type="AlphaFoldDB" id="A0A137RJX6"/>
<evidence type="ECO:0008006" key="3">
    <source>
        <dbReference type="Google" id="ProtNLM"/>
    </source>
</evidence>
<name>A0A137RJX6_9FLAO</name>
<organism evidence="1 2">
    <name type="scientific">Aequorivita aquimaris</name>
    <dbReference type="NCBI Taxonomy" id="1548749"/>
    <lineage>
        <taxon>Bacteria</taxon>
        <taxon>Pseudomonadati</taxon>
        <taxon>Bacteroidota</taxon>
        <taxon>Flavobacteriia</taxon>
        <taxon>Flavobacteriales</taxon>
        <taxon>Flavobacteriaceae</taxon>
        <taxon>Aequorivita</taxon>
    </lineage>
</organism>
<comment type="caution">
    <text evidence="1">The sequence shown here is derived from an EMBL/GenBank/DDBJ whole genome shotgun (WGS) entry which is preliminary data.</text>
</comment>
<reference evidence="2" key="1">
    <citation type="submission" date="2014-10" db="EMBL/GenBank/DDBJ databases">
        <title>Genome sequencing of Vitellibacter sp. D-24.</title>
        <authorList>
            <person name="Thevarajoo S."/>
            <person name="Selvaratnam C."/>
            <person name="Goh K.M."/>
            <person name="Chong C.S."/>
        </authorList>
    </citation>
    <scope>NUCLEOTIDE SEQUENCE [LARGE SCALE GENOMIC DNA]</scope>
    <source>
        <strain evidence="2">D-24</strain>
    </source>
</reference>
<accession>A0A137RJX6</accession>
<dbReference type="STRING" id="1548749.LS48_03550"/>
<keyword evidence="2" id="KW-1185">Reference proteome</keyword>
<proteinExistence type="predicted"/>
<gene>
    <name evidence="1" type="ORF">LS48_03550</name>
</gene>
<dbReference type="InterPro" id="IPR035093">
    <property type="entry name" value="RelE/ParE_toxin_dom_sf"/>
</dbReference>
<dbReference type="OrthoDB" id="1098070at2"/>